<dbReference type="GO" id="GO:0071555">
    <property type="term" value="P:cell wall organization"/>
    <property type="evidence" value="ECO:0007669"/>
    <property type="project" value="UniProtKB-UniRule"/>
</dbReference>
<accession>A0A1R4HHD1</accession>
<dbReference type="Gene3D" id="3.30.70.1070">
    <property type="entry name" value="Sporulation related repeat"/>
    <property type="match status" value="1"/>
</dbReference>
<dbReference type="CDD" id="cd16913">
    <property type="entry name" value="YkuD_like"/>
    <property type="match status" value="1"/>
</dbReference>
<dbReference type="GO" id="GO:0042834">
    <property type="term" value="F:peptidoglycan binding"/>
    <property type="evidence" value="ECO:0007669"/>
    <property type="project" value="InterPro"/>
</dbReference>
<dbReference type="EMBL" id="FUKI01000156">
    <property type="protein sequence ID" value="SJM95642.1"/>
    <property type="molecule type" value="Genomic_DNA"/>
</dbReference>
<comment type="similarity">
    <text evidence="2">Belongs to the YkuD family.</text>
</comment>
<keyword evidence="3" id="KW-0328">Glycosyltransferase</keyword>
<dbReference type="UniPathway" id="UPA00219"/>
<evidence type="ECO:0000256" key="1">
    <source>
        <dbReference type="ARBA" id="ARBA00004752"/>
    </source>
</evidence>
<comment type="pathway">
    <text evidence="1 9">Cell wall biogenesis; peptidoglycan biosynthesis.</text>
</comment>
<evidence type="ECO:0000256" key="4">
    <source>
        <dbReference type="ARBA" id="ARBA00022679"/>
    </source>
</evidence>
<dbReference type="GO" id="GO:0016757">
    <property type="term" value="F:glycosyltransferase activity"/>
    <property type="evidence" value="ECO:0007669"/>
    <property type="project" value="UniProtKB-KW"/>
</dbReference>
<evidence type="ECO:0000256" key="7">
    <source>
        <dbReference type="ARBA" id="ARBA00022984"/>
    </source>
</evidence>
<keyword evidence="4" id="KW-0808">Transferase</keyword>
<keyword evidence="7 9" id="KW-0573">Peptidoglycan synthesis</keyword>
<dbReference type="RefSeq" id="WP_245808024.1">
    <property type="nucleotide sequence ID" value="NZ_FUKI01000156.1"/>
</dbReference>
<evidence type="ECO:0000256" key="5">
    <source>
        <dbReference type="ARBA" id="ARBA00022801"/>
    </source>
</evidence>
<feature type="active site" description="Nucleophile" evidence="9">
    <location>
        <position position="256"/>
    </location>
</feature>
<dbReference type="Pfam" id="PF05036">
    <property type="entry name" value="SPOR"/>
    <property type="match status" value="1"/>
</dbReference>
<dbReference type="Gene3D" id="2.40.440.10">
    <property type="entry name" value="L,D-transpeptidase catalytic domain-like"/>
    <property type="match status" value="1"/>
</dbReference>
<evidence type="ECO:0000313" key="13">
    <source>
        <dbReference type="Proteomes" id="UP000195667"/>
    </source>
</evidence>
<dbReference type="GO" id="GO:0018104">
    <property type="term" value="P:peptidoglycan-protein cross-linking"/>
    <property type="evidence" value="ECO:0007669"/>
    <property type="project" value="TreeGrafter"/>
</dbReference>
<dbReference type="Pfam" id="PF03734">
    <property type="entry name" value="YkuD"/>
    <property type="match status" value="1"/>
</dbReference>
<proteinExistence type="inferred from homology"/>
<dbReference type="InterPro" id="IPR018392">
    <property type="entry name" value="LysM"/>
</dbReference>
<reference evidence="13" key="1">
    <citation type="submission" date="2017-02" db="EMBL/GenBank/DDBJ databases">
        <authorList>
            <person name="Daims H."/>
        </authorList>
    </citation>
    <scope>NUCLEOTIDE SEQUENCE [LARGE SCALE GENOMIC DNA]</scope>
</reference>
<feature type="domain" description="SPOR" evidence="10">
    <location>
        <begin position="380"/>
        <end position="457"/>
    </location>
</feature>
<dbReference type="InterPro" id="IPR036680">
    <property type="entry name" value="SPOR-like_sf"/>
</dbReference>
<dbReference type="Proteomes" id="UP000195667">
    <property type="component" value="Unassembled WGS sequence"/>
</dbReference>
<dbReference type="GO" id="GO:0005576">
    <property type="term" value="C:extracellular region"/>
    <property type="evidence" value="ECO:0007669"/>
    <property type="project" value="TreeGrafter"/>
</dbReference>
<dbReference type="PROSITE" id="PS52029">
    <property type="entry name" value="LD_TPASE"/>
    <property type="match status" value="1"/>
</dbReference>
<evidence type="ECO:0000256" key="2">
    <source>
        <dbReference type="ARBA" id="ARBA00005992"/>
    </source>
</evidence>
<name>A0A1R4HHD1_9GAMM</name>
<keyword evidence="5" id="KW-0378">Hydrolase</keyword>
<evidence type="ECO:0000256" key="9">
    <source>
        <dbReference type="PROSITE-ProRule" id="PRU01373"/>
    </source>
</evidence>
<dbReference type="PANTHER" id="PTHR30582">
    <property type="entry name" value="L,D-TRANSPEPTIDASE"/>
    <property type="match status" value="1"/>
</dbReference>
<dbReference type="InterPro" id="IPR038063">
    <property type="entry name" value="Transpep_catalytic_dom"/>
</dbReference>
<feature type="active site" description="Proton donor/acceptor" evidence="9">
    <location>
        <position position="240"/>
    </location>
</feature>
<sequence>MRSICVKLSHVIHPPIFSHTKTKMLQCNQRHLPILLLISAGLLSGCQTFNGLFPAQQRAVNTNLPIETPVVAQHEYPLSPKQAMVGNLATVNSREGDALSDIARHFGLGYTDISIANPSIAPWTPKAGSQVVLPVQFILPEAQHKGIVLNLATMRLFYYPKKQNSVTTYPVSIGREGWGTPMGLTRVAVKTANPEWHVPDSIYREHAQKGDILPHVVRSGPNNPLGYYAMRLALPRYLIHGTNKPYGIGMQVSHGCIQMYPEDIEVLFEDVAVGTQVHIVHQPYLAAWHDNSLYMEAHDPVAQAAGNKNRKQKEFLGTLKKMAKQHHAKVDWDKVKQALKRADGIPTPVLVGSPDINTLTRSATAVNHPGTLYGQPVVAPLKANDWSILVDTFKDETAAQRMVAMLNHQGPSIPARKIQKGADYEVIAGPFSDKKQANAFAKRIRYEFEIDVKPIAPVLMSSNP</sequence>
<evidence type="ECO:0000259" key="10">
    <source>
        <dbReference type="PROSITE" id="PS51724"/>
    </source>
</evidence>
<protein>
    <submittedName>
        <fullName evidence="12">ErfK/YbiS/YcfS/YnhG family protein</fullName>
    </submittedName>
</protein>
<evidence type="ECO:0000256" key="8">
    <source>
        <dbReference type="ARBA" id="ARBA00023316"/>
    </source>
</evidence>
<dbReference type="SUPFAM" id="SSF110997">
    <property type="entry name" value="Sporulation related repeat"/>
    <property type="match status" value="1"/>
</dbReference>
<dbReference type="AlphaFoldDB" id="A0A1R4HHD1"/>
<dbReference type="PANTHER" id="PTHR30582:SF24">
    <property type="entry name" value="L,D-TRANSPEPTIDASE ERFK_SRFK-RELATED"/>
    <property type="match status" value="1"/>
</dbReference>
<dbReference type="SUPFAM" id="SSF141523">
    <property type="entry name" value="L,D-transpeptidase catalytic domain-like"/>
    <property type="match status" value="1"/>
</dbReference>
<evidence type="ECO:0000256" key="3">
    <source>
        <dbReference type="ARBA" id="ARBA00022676"/>
    </source>
</evidence>
<dbReference type="InterPro" id="IPR005490">
    <property type="entry name" value="LD_TPept_cat_dom"/>
</dbReference>
<dbReference type="CDD" id="cd00118">
    <property type="entry name" value="LysM"/>
    <property type="match status" value="1"/>
</dbReference>
<dbReference type="PROSITE" id="PS51724">
    <property type="entry name" value="SPOR"/>
    <property type="match status" value="1"/>
</dbReference>
<feature type="domain" description="L,D-TPase catalytic" evidence="11">
    <location>
        <begin position="145"/>
        <end position="280"/>
    </location>
</feature>
<keyword evidence="6 9" id="KW-0133">Cell shape</keyword>
<evidence type="ECO:0000259" key="11">
    <source>
        <dbReference type="PROSITE" id="PS52029"/>
    </source>
</evidence>
<dbReference type="InterPro" id="IPR050979">
    <property type="entry name" value="LD-transpeptidase"/>
</dbReference>
<keyword evidence="8 9" id="KW-0961">Cell wall biogenesis/degradation</keyword>
<evidence type="ECO:0000313" key="12">
    <source>
        <dbReference type="EMBL" id="SJM95642.1"/>
    </source>
</evidence>
<dbReference type="GO" id="GO:0071972">
    <property type="term" value="F:peptidoglycan L,D-transpeptidase activity"/>
    <property type="evidence" value="ECO:0007669"/>
    <property type="project" value="TreeGrafter"/>
</dbReference>
<dbReference type="InterPro" id="IPR007730">
    <property type="entry name" value="SPOR-like_dom"/>
</dbReference>
<dbReference type="GO" id="GO:0008360">
    <property type="term" value="P:regulation of cell shape"/>
    <property type="evidence" value="ECO:0007669"/>
    <property type="project" value="UniProtKB-UniRule"/>
</dbReference>
<keyword evidence="13" id="KW-1185">Reference proteome</keyword>
<gene>
    <name evidence="12" type="ORF">CRENPOLYSF1_770002</name>
</gene>
<evidence type="ECO:0000256" key="6">
    <source>
        <dbReference type="ARBA" id="ARBA00022960"/>
    </source>
</evidence>
<organism evidence="12 13">
    <name type="scientific">Crenothrix polyspora</name>
    <dbReference type="NCBI Taxonomy" id="360316"/>
    <lineage>
        <taxon>Bacteria</taxon>
        <taxon>Pseudomonadati</taxon>
        <taxon>Pseudomonadota</taxon>
        <taxon>Gammaproteobacteria</taxon>
        <taxon>Methylococcales</taxon>
        <taxon>Crenotrichaceae</taxon>
        <taxon>Crenothrix</taxon>
    </lineage>
</organism>